<gene>
    <name evidence="1" type="ORF">CR513_56301</name>
</gene>
<dbReference type="OrthoDB" id="1747743at2759"/>
<dbReference type="Proteomes" id="UP000257109">
    <property type="component" value="Unassembled WGS sequence"/>
</dbReference>
<accession>A0A371EGH6</accession>
<organism evidence="1 2">
    <name type="scientific">Mucuna pruriens</name>
    <name type="common">Velvet bean</name>
    <name type="synonym">Dolichos pruriens</name>
    <dbReference type="NCBI Taxonomy" id="157652"/>
    <lineage>
        <taxon>Eukaryota</taxon>
        <taxon>Viridiplantae</taxon>
        <taxon>Streptophyta</taxon>
        <taxon>Embryophyta</taxon>
        <taxon>Tracheophyta</taxon>
        <taxon>Spermatophyta</taxon>
        <taxon>Magnoliopsida</taxon>
        <taxon>eudicotyledons</taxon>
        <taxon>Gunneridae</taxon>
        <taxon>Pentapetalae</taxon>
        <taxon>rosids</taxon>
        <taxon>fabids</taxon>
        <taxon>Fabales</taxon>
        <taxon>Fabaceae</taxon>
        <taxon>Papilionoideae</taxon>
        <taxon>50 kb inversion clade</taxon>
        <taxon>NPAAA clade</taxon>
        <taxon>indigoferoid/millettioid clade</taxon>
        <taxon>Phaseoleae</taxon>
        <taxon>Mucuna</taxon>
    </lineage>
</organism>
<dbReference type="AlphaFoldDB" id="A0A371EGH6"/>
<name>A0A371EGH6_MUCPR</name>
<protein>
    <submittedName>
        <fullName evidence="1">Uncharacterized protein</fullName>
    </submittedName>
</protein>
<evidence type="ECO:0000313" key="1">
    <source>
        <dbReference type="EMBL" id="RDX65076.1"/>
    </source>
</evidence>
<proteinExistence type="predicted"/>
<keyword evidence="2" id="KW-1185">Reference proteome</keyword>
<dbReference type="PANTHER" id="PTHR35046:SF9">
    <property type="entry name" value="RNA-DIRECTED DNA POLYMERASE"/>
    <property type="match status" value="1"/>
</dbReference>
<feature type="non-terminal residue" evidence="1">
    <location>
        <position position="1"/>
    </location>
</feature>
<dbReference type="EMBL" id="QJKJ01014079">
    <property type="protein sequence ID" value="RDX65076.1"/>
    <property type="molecule type" value="Genomic_DNA"/>
</dbReference>
<sequence length="85" mass="10126">MIINKQVLIELTLGKYKDEILCDIVPMEATHILLGRLKVTYDGMTNKFSFEYKDKKITLKPLSPYKFLEDQIKMKENEIMKKWKN</sequence>
<comment type="caution">
    <text evidence="1">The sequence shown here is derived from an EMBL/GenBank/DDBJ whole genome shotgun (WGS) entry which is preliminary data.</text>
</comment>
<evidence type="ECO:0000313" key="2">
    <source>
        <dbReference type="Proteomes" id="UP000257109"/>
    </source>
</evidence>
<reference evidence="1" key="1">
    <citation type="submission" date="2018-05" db="EMBL/GenBank/DDBJ databases">
        <title>Draft genome of Mucuna pruriens seed.</title>
        <authorList>
            <person name="Nnadi N.E."/>
            <person name="Vos R."/>
            <person name="Hasami M.H."/>
            <person name="Devisetty U.K."/>
            <person name="Aguiy J.C."/>
        </authorList>
    </citation>
    <scope>NUCLEOTIDE SEQUENCE [LARGE SCALE GENOMIC DNA]</scope>
    <source>
        <strain evidence="1">JCA_2017</strain>
    </source>
</reference>
<dbReference type="PANTHER" id="PTHR35046">
    <property type="entry name" value="ZINC KNUCKLE (CCHC-TYPE) FAMILY PROTEIN"/>
    <property type="match status" value="1"/>
</dbReference>